<keyword evidence="2 3" id="KW-0663">Pyridoxal phosphate</keyword>
<keyword evidence="7" id="KW-1185">Reference proteome</keyword>
<dbReference type="AlphaFoldDB" id="A0A090FJZ6"/>
<evidence type="ECO:0000313" key="5">
    <source>
        <dbReference type="EMBL" id="CDX16314.1"/>
    </source>
</evidence>
<dbReference type="InterPro" id="IPR000277">
    <property type="entry name" value="Cys/Met-Metab_PyrdxlP-dep_enz"/>
</dbReference>
<dbReference type="GO" id="GO:0030170">
    <property type="term" value="F:pyridoxal phosphate binding"/>
    <property type="evidence" value="ECO:0007669"/>
    <property type="project" value="InterPro"/>
</dbReference>
<dbReference type="GeneID" id="31892274"/>
<feature type="modified residue" description="N6-(pyridoxal phosphate)lysine" evidence="3">
    <location>
        <position position="218"/>
    </location>
</feature>
<dbReference type="FunFam" id="3.40.640.10:FF:000046">
    <property type="entry name" value="Cystathionine gamma-lyase"/>
    <property type="match status" value="1"/>
</dbReference>
<dbReference type="GO" id="GO:0016846">
    <property type="term" value="F:carbon-sulfur lyase activity"/>
    <property type="evidence" value="ECO:0007669"/>
    <property type="project" value="TreeGrafter"/>
</dbReference>
<protein>
    <recommendedName>
        <fullName evidence="9">Methionine gamma-lyase</fullName>
    </recommendedName>
</protein>
<dbReference type="InterPro" id="IPR015424">
    <property type="entry name" value="PyrdxlP-dep_Trfase"/>
</dbReference>
<dbReference type="PANTHER" id="PTHR11808:SF80">
    <property type="entry name" value="CYSTATHIONINE GAMMA-LYASE"/>
    <property type="match status" value="1"/>
</dbReference>
<dbReference type="STRING" id="69974.MPLDJ20_40133"/>
<dbReference type="NCBIfam" id="NF004627">
    <property type="entry name" value="PRK05968.1"/>
    <property type="match status" value="1"/>
</dbReference>
<dbReference type="Pfam" id="PF01053">
    <property type="entry name" value="Cys_Met_Meta_PP"/>
    <property type="match status" value="1"/>
</dbReference>
<evidence type="ECO:0000256" key="1">
    <source>
        <dbReference type="ARBA" id="ARBA00001933"/>
    </source>
</evidence>
<name>A0A090FJZ6_MESPL</name>
<evidence type="ECO:0000256" key="2">
    <source>
        <dbReference type="ARBA" id="ARBA00022898"/>
    </source>
</evidence>
<reference evidence="6 8" key="2">
    <citation type="submission" date="2014-08" db="EMBL/GenBank/DDBJ databases">
        <authorList>
            <person name="Moulin Lionel"/>
        </authorList>
    </citation>
    <scope>NUCLEOTIDE SEQUENCE [LARGE SCALE GENOMIC DNA]</scope>
</reference>
<dbReference type="PIRSF" id="PIRSF001434">
    <property type="entry name" value="CGS"/>
    <property type="match status" value="1"/>
</dbReference>
<dbReference type="PANTHER" id="PTHR11808">
    <property type="entry name" value="TRANS-SULFURATION ENZYME FAMILY MEMBER"/>
    <property type="match status" value="1"/>
</dbReference>
<dbReference type="CDD" id="cd00614">
    <property type="entry name" value="CGS_like"/>
    <property type="match status" value="1"/>
</dbReference>
<gene>
    <name evidence="5" type="ORF">MPL3356_220004</name>
    <name evidence="6" type="ORF">MPLDJ20_40133</name>
</gene>
<dbReference type="GO" id="GO:0005737">
    <property type="term" value="C:cytoplasm"/>
    <property type="evidence" value="ECO:0007669"/>
    <property type="project" value="TreeGrafter"/>
</dbReference>
<accession>A0A090FJZ6</accession>
<evidence type="ECO:0000256" key="3">
    <source>
        <dbReference type="PIRSR" id="PIRSR001434-2"/>
    </source>
</evidence>
<reference evidence="7" key="1">
    <citation type="submission" date="2014-08" db="EMBL/GenBank/DDBJ databases">
        <authorList>
            <person name="Moulin L."/>
        </authorList>
    </citation>
    <scope>NUCLEOTIDE SEQUENCE [LARGE SCALE GENOMIC DNA]</scope>
</reference>
<dbReference type="Gene3D" id="3.40.640.10">
    <property type="entry name" value="Type I PLP-dependent aspartate aminotransferase-like (Major domain)"/>
    <property type="match status" value="1"/>
</dbReference>
<evidence type="ECO:0000313" key="8">
    <source>
        <dbReference type="Proteomes" id="UP000046373"/>
    </source>
</evidence>
<organism evidence="6 8">
    <name type="scientific">Mesorhizobium plurifarium</name>
    <dbReference type="NCBI Taxonomy" id="69974"/>
    <lineage>
        <taxon>Bacteria</taxon>
        <taxon>Pseudomonadati</taxon>
        <taxon>Pseudomonadota</taxon>
        <taxon>Alphaproteobacteria</taxon>
        <taxon>Hyphomicrobiales</taxon>
        <taxon>Phyllobacteriaceae</taxon>
        <taxon>Mesorhizobium</taxon>
    </lineage>
</organism>
<evidence type="ECO:0000313" key="6">
    <source>
        <dbReference type="EMBL" id="CDX41971.1"/>
    </source>
</evidence>
<evidence type="ECO:0000256" key="4">
    <source>
        <dbReference type="RuleBase" id="RU362118"/>
    </source>
</evidence>
<evidence type="ECO:0008006" key="9">
    <source>
        <dbReference type="Google" id="ProtNLM"/>
    </source>
</evidence>
<dbReference type="Gene3D" id="3.90.1150.10">
    <property type="entry name" value="Aspartate Aminotransferase, domain 1"/>
    <property type="match status" value="1"/>
</dbReference>
<dbReference type="InterPro" id="IPR015422">
    <property type="entry name" value="PyrdxlP-dep_Trfase_small"/>
</dbReference>
<proteinExistence type="inferred from homology"/>
<dbReference type="EMBL" id="CCNB01000034">
    <property type="protein sequence ID" value="CDX41971.1"/>
    <property type="molecule type" value="Genomic_DNA"/>
</dbReference>
<dbReference type="GO" id="GO:0019346">
    <property type="term" value="P:transsulfuration"/>
    <property type="evidence" value="ECO:0007669"/>
    <property type="project" value="InterPro"/>
</dbReference>
<comment type="similarity">
    <text evidence="4">Belongs to the trans-sulfuration enzymes family.</text>
</comment>
<dbReference type="Proteomes" id="UP000045285">
    <property type="component" value="Unassembled WGS sequence"/>
</dbReference>
<dbReference type="EMBL" id="CCMZ01000015">
    <property type="protein sequence ID" value="CDX16314.1"/>
    <property type="molecule type" value="Genomic_DNA"/>
</dbReference>
<evidence type="ECO:0000313" key="7">
    <source>
        <dbReference type="Proteomes" id="UP000045285"/>
    </source>
</evidence>
<dbReference type="Proteomes" id="UP000046373">
    <property type="component" value="Unassembled WGS sequence"/>
</dbReference>
<dbReference type="SUPFAM" id="SSF53383">
    <property type="entry name" value="PLP-dependent transferases"/>
    <property type="match status" value="1"/>
</dbReference>
<sequence length="400" mass="43441">MNEQPNTFDPASLASDYLGEAATLLAHDDPFPGGAVVPPIYQTSLFTFANYADMADTFAGRRKQPIYSRGDNPTVMEFEARVAALEGAEAARGFSSGMAAISATVLAFVGAGERMVAVRNCYGDAYRLFERLFPRLHIKVDYVDGADPDAVAAALPGAKLLYLESPTSMMFELQDLEHLTRLAKEQGIVTTIDNSWATPVFQKPISHGVDLVLHSASKYLSGHSDTVAGVVAGSAAHIKHINEQTYSQLGGKLSPFEGWLLLRGLRTLPLRLPHHMKSGLVIAERLKAHGKVERVNHPAYSNHPGKKTLAGYAGLFSFEVTEDVDIPAFVDALKYFRIGVSWGGHESLVVPAKASLEQTPGINSMARFGVSPRTIRFNVGLENVEDLWADIAQAFDKSKK</sequence>
<dbReference type="InterPro" id="IPR015421">
    <property type="entry name" value="PyrdxlP-dep_Trfase_major"/>
</dbReference>
<comment type="cofactor">
    <cofactor evidence="1 4">
        <name>pyridoxal 5'-phosphate</name>
        <dbReference type="ChEBI" id="CHEBI:597326"/>
    </cofactor>
</comment>